<accession>A0A940M607</accession>
<evidence type="ECO:0000259" key="9">
    <source>
        <dbReference type="PROSITE" id="PS50011"/>
    </source>
</evidence>
<evidence type="ECO:0000256" key="8">
    <source>
        <dbReference type="SAM" id="Phobius"/>
    </source>
</evidence>
<dbReference type="AlphaFoldDB" id="A0A940M607"/>
<dbReference type="PROSITE" id="PS00107">
    <property type="entry name" value="PROTEIN_KINASE_ATP"/>
    <property type="match status" value="1"/>
</dbReference>
<evidence type="ECO:0000256" key="7">
    <source>
        <dbReference type="PROSITE-ProRule" id="PRU10141"/>
    </source>
</evidence>
<organism evidence="10 11">
    <name type="scientific">Streptomyces montanisoli</name>
    <dbReference type="NCBI Taxonomy" id="2798581"/>
    <lineage>
        <taxon>Bacteria</taxon>
        <taxon>Bacillati</taxon>
        <taxon>Actinomycetota</taxon>
        <taxon>Actinomycetes</taxon>
        <taxon>Kitasatosporales</taxon>
        <taxon>Streptomycetaceae</taxon>
        <taxon>Streptomyces</taxon>
    </lineage>
</organism>
<evidence type="ECO:0000256" key="5">
    <source>
        <dbReference type="ARBA" id="ARBA00022777"/>
    </source>
</evidence>
<keyword evidence="8" id="KW-1133">Transmembrane helix</keyword>
<reference evidence="10" key="1">
    <citation type="submission" date="2021-03" db="EMBL/GenBank/DDBJ databases">
        <title>Whole genome sequence of Streptomyces bomunensis MMS17-BM035.</title>
        <authorList>
            <person name="Lee J.H."/>
        </authorList>
    </citation>
    <scope>NUCLEOTIDE SEQUENCE</scope>
    <source>
        <strain evidence="10">MMS17-BM035</strain>
    </source>
</reference>
<evidence type="ECO:0000256" key="4">
    <source>
        <dbReference type="ARBA" id="ARBA00022741"/>
    </source>
</evidence>
<keyword evidence="8" id="KW-0472">Membrane</keyword>
<dbReference type="RefSeq" id="WP_209338574.1">
    <property type="nucleotide sequence ID" value="NZ_JAGIQL010000010.1"/>
</dbReference>
<keyword evidence="3" id="KW-0808">Transferase</keyword>
<keyword evidence="2 10" id="KW-0723">Serine/threonine-protein kinase</keyword>
<dbReference type="PANTHER" id="PTHR43289">
    <property type="entry name" value="MITOGEN-ACTIVATED PROTEIN KINASE KINASE KINASE 20-RELATED"/>
    <property type="match status" value="1"/>
</dbReference>
<dbReference type="InterPro" id="IPR017441">
    <property type="entry name" value="Protein_kinase_ATP_BS"/>
</dbReference>
<keyword evidence="6 7" id="KW-0067">ATP-binding</keyword>
<protein>
    <recommendedName>
        <fullName evidence="1">non-specific serine/threonine protein kinase</fullName>
        <ecNumber evidence="1">2.7.11.1</ecNumber>
    </recommendedName>
</protein>
<evidence type="ECO:0000313" key="11">
    <source>
        <dbReference type="Proteomes" id="UP000670475"/>
    </source>
</evidence>
<dbReference type="Gene3D" id="3.30.200.20">
    <property type="entry name" value="Phosphorylase Kinase, domain 1"/>
    <property type="match status" value="1"/>
</dbReference>
<comment type="caution">
    <text evidence="10">The sequence shown here is derived from an EMBL/GenBank/DDBJ whole genome shotgun (WGS) entry which is preliminary data.</text>
</comment>
<dbReference type="EMBL" id="JAGIQL010000010">
    <property type="protein sequence ID" value="MBP0456794.1"/>
    <property type="molecule type" value="Genomic_DNA"/>
</dbReference>
<dbReference type="InterPro" id="IPR008271">
    <property type="entry name" value="Ser/Thr_kinase_AS"/>
</dbReference>
<dbReference type="GO" id="GO:0004674">
    <property type="term" value="F:protein serine/threonine kinase activity"/>
    <property type="evidence" value="ECO:0007669"/>
    <property type="project" value="UniProtKB-KW"/>
</dbReference>
<dbReference type="Proteomes" id="UP000670475">
    <property type="component" value="Unassembled WGS sequence"/>
</dbReference>
<evidence type="ECO:0000256" key="2">
    <source>
        <dbReference type="ARBA" id="ARBA00022527"/>
    </source>
</evidence>
<gene>
    <name evidence="10" type="ORF">JFN87_04645</name>
</gene>
<dbReference type="Pfam" id="PF00069">
    <property type="entry name" value="Pkinase"/>
    <property type="match status" value="1"/>
</dbReference>
<sequence>MSPPELIGRYRIERRLGTGAFGVVWLAHDDRLDAPVAVKVMADNWAYRMDVRERFLAEARLLRKGMSSGVVKVFDVGELPDERPYFVMEYADRGTLEDRLTAGVPGLAESLSLVAGAARGAGDLHEAGIVHRDIKPSNVLLAGGGEGGEGQERVLLADLGLAKNLAQASGLTVVAGSAGYMAPEQAEPFDGIDARADVYSLGAVLYHLVTGVVPGPPGKVLPPAKVRPGVPKAVQRAVQRAMEPDRERRWPTAAAFADELDRLATQAAGGRVRRRPAIRVRRRTVVISVAALVVALGGGSAAAALLRQDGEPRTERVADRTGQVSVEVPRAWARQVVDSGWSPADLGLKGGHEPGLTVAGNVRDWRDLGSGVSGVFVGAYAGAAKDLAAKAAAAHHATCTYAGSRAFSDGSWHGTVRTWRACGASGNSLDEVALAPAGGQAPEAYVQVRYGSGTGGTATTDRILRSLHVTA</sequence>
<proteinExistence type="predicted"/>
<keyword evidence="11" id="KW-1185">Reference proteome</keyword>
<dbReference type="CDD" id="cd14014">
    <property type="entry name" value="STKc_PknB_like"/>
    <property type="match status" value="1"/>
</dbReference>
<name>A0A940M607_9ACTN</name>
<dbReference type="PROSITE" id="PS00108">
    <property type="entry name" value="PROTEIN_KINASE_ST"/>
    <property type="match status" value="1"/>
</dbReference>
<dbReference type="GO" id="GO:0005524">
    <property type="term" value="F:ATP binding"/>
    <property type="evidence" value="ECO:0007669"/>
    <property type="project" value="UniProtKB-UniRule"/>
</dbReference>
<dbReference type="SUPFAM" id="SSF56112">
    <property type="entry name" value="Protein kinase-like (PK-like)"/>
    <property type="match status" value="1"/>
</dbReference>
<dbReference type="SMART" id="SM00220">
    <property type="entry name" value="S_TKc"/>
    <property type="match status" value="1"/>
</dbReference>
<keyword evidence="8" id="KW-0812">Transmembrane</keyword>
<evidence type="ECO:0000256" key="3">
    <source>
        <dbReference type="ARBA" id="ARBA00022679"/>
    </source>
</evidence>
<dbReference type="EC" id="2.7.11.1" evidence="1"/>
<dbReference type="PANTHER" id="PTHR43289:SF6">
    <property type="entry name" value="SERINE_THREONINE-PROTEIN KINASE NEKL-3"/>
    <property type="match status" value="1"/>
</dbReference>
<feature type="binding site" evidence="7">
    <location>
        <position position="39"/>
    </location>
    <ligand>
        <name>ATP</name>
        <dbReference type="ChEBI" id="CHEBI:30616"/>
    </ligand>
</feature>
<evidence type="ECO:0000313" key="10">
    <source>
        <dbReference type="EMBL" id="MBP0456794.1"/>
    </source>
</evidence>
<evidence type="ECO:0000256" key="1">
    <source>
        <dbReference type="ARBA" id="ARBA00012513"/>
    </source>
</evidence>
<keyword evidence="4 7" id="KW-0547">Nucleotide-binding</keyword>
<keyword evidence="5 10" id="KW-0418">Kinase</keyword>
<feature type="transmembrane region" description="Helical" evidence="8">
    <location>
        <begin position="284"/>
        <end position="306"/>
    </location>
</feature>
<dbReference type="PROSITE" id="PS50011">
    <property type="entry name" value="PROTEIN_KINASE_DOM"/>
    <property type="match status" value="1"/>
</dbReference>
<dbReference type="Gene3D" id="1.10.510.10">
    <property type="entry name" value="Transferase(Phosphotransferase) domain 1"/>
    <property type="match status" value="1"/>
</dbReference>
<feature type="domain" description="Protein kinase" evidence="9">
    <location>
        <begin position="10"/>
        <end position="287"/>
    </location>
</feature>
<dbReference type="InterPro" id="IPR011009">
    <property type="entry name" value="Kinase-like_dom_sf"/>
</dbReference>
<evidence type="ECO:0000256" key="6">
    <source>
        <dbReference type="ARBA" id="ARBA00022840"/>
    </source>
</evidence>
<dbReference type="InterPro" id="IPR000719">
    <property type="entry name" value="Prot_kinase_dom"/>
</dbReference>